<dbReference type="InterPro" id="IPR020846">
    <property type="entry name" value="MFS_dom"/>
</dbReference>
<dbReference type="PANTHER" id="PTHR23521">
    <property type="entry name" value="TRANSPORTER MFS SUPERFAMILY"/>
    <property type="match status" value="1"/>
</dbReference>
<evidence type="ECO:0000256" key="6">
    <source>
        <dbReference type="ARBA" id="ARBA00023136"/>
    </source>
</evidence>
<dbReference type="InterPro" id="IPR011701">
    <property type="entry name" value="MFS"/>
</dbReference>
<keyword evidence="11" id="KW-1185">Reference proteome</keyword>
<feature type="transmembrane region" description="Helical" evidence="8">
    <location>
        <begin position="199"/>
        <end position="221"/>
    </location>
</feature>
<dbReference type="PANTHER" id="PTHR23521:SF2">
    <property type="entry name" value="TRANSPORTER MFS SUPERFAMILY"/>
    <property type="match status" value="1"/>
</dbReference>
<feature type="region of interest" description="Disordered" evidence="7">
    <location>
        <begin position="619"/>
        <end position="642"/>
    </location>
</feature>
<feature type="compositionally biased region" description="Low complexity" evidence="7">
    <location>
        <begin position="735"/>
        <end position="744"/>
    </location>
</feature>
<feature type="compositionally biased region" description="Polar residues" evidence="7">
    <location>
        <begin position="631"/>
        <end position="642"/>
    </location>
</feature>
<dbReference type="Proteomes" id="UP000838100">
    <property type="component" value="Unassembled WGS sequence"/>
</dbReference>
<feature type="domain" description="Major facilitator superfamily (MFS) profile" evidence="9">
    <location>
        <begin position="7"/>
        <end position="380"/>
    </location>
</feature>
<dbReference type="Pfam" id="PF07690">
    <property type="entry name" value="MFS_1"/>
    <property type="match status" value="1"/>
</dbReference>
<keyword evidence="3" id="KW-1003">Cell membrane</keyword>
<evidence type="ECO:0000256" key="2">
    <source>
        <dbReference type="ARBA" id="ARBA00022448"/>
    </source>
</evidence>
<feature type="transmembrane region" description="Helical" evidence="8">
    <location>
        <begin position="41"/>
        <end position="61"/>
    </location>
</feature>
<evidence type="ECO:0000256" key="1">
    <source>
        <dbReference type="ARBA" id="ARBA00004651"/>
    </source>
</evidence>
<comment type="caution">
    <text evidence="10">The sequence shown here is derived from an EMBL/GenBank/DDBJ whole genome shotgun (WGS) entry which is preliminary data.</text>
</comment>
<dbReference type="PROSITE" id="PS50850">
    <property type="entry name" value="MFS"/>
    <property type="match status" value="1"/>
</dbReference>
<evidence type="ECO:0000256" key="3">
    <source>
        <dbReference type="ARBA" id="ARBA00022475"/>
    </source>
</evidence>
<evidence type="ECO:0000313" key="11">
    <source>
        <dbReference type="Proteomes" id="UP000838100"/>
    </source>
</evidence>
<dbReference type="Gene3D" id="1.20.1250.20">
    <property type="entry name" value="MFS general substrate transporter like domains"/>
    <property type="match status" value="2"/>
</dbReference>
<feature type="region of interest" description="Disordered" evidence="7">
    <location>
        <begin position="724"/>
        <end position="776"/>
    </location>
</feature>
<proteinExistence type="predicted"/>
<comment type="subcellular location">
    <subcellularLocation>
        <location evidence="1">Cell membrane</location>
        <topology evidence="1">Multi-pass membrane protein</topology>
    </subcellularLocation>
</comment>
<feature type="transmembrane region" description="Helical" evidence="8">
    <location>
        <begin position="131"/>
        <end position="153"/>
    </location>
</feature>
<feature type="transmembrane region" description="Helical" evidence="8">
    <location>
        <begin position="357"/>
        <end position="376"/>
    </location>
</feature>
<feature type="compositionally biased region" description="Basic and acidic residues" evidence="7">
    <location>
        <begin position="757"/>
        <end position="767"/>
    </location>
</feature>
<dbReference type="EMBL" id="CAKLPX010000002">
    <property type="protein sequence ID" value="CAH0992069.1"/>
    <property type="molecule type" value="Genomic_DNA"/>
</dbReference>
<feature type="transmembrane region" description="Helical" evidence="8">
    <location>
        <begin position="102"/>
        <end position="119"/>
    </location>
</feature>
<evidence type="ECO:0000259" key="9">
    <source>
        <dbReference type="PROSITE" id="PS50850"/>
    </source>
</evidence>
<evidence type="ECO:0000313" key="10">
    <source>
        <dbReference type="EMBL" id="CAH0992069.1"/>
    </source>
</evidence>
<dbReference type="InterPro" id="IPR036259">
    <property type="entry name" value="MFS_trans_sf"/>
</dbReference>
<gene>
    <name evidence="10" type="primary">ycaD_2</name>
    <name evidence="10" type="ORF">SIN8267_02184</name>
</gene>
<feature type="transmembrane region" description="Helical" evidence="8">
    <location>
        <begin position="264"/>
        <end position="283"/>
    </location>
</feature>
<reference evidence="10" key="1">
    <citation type="submission" date="2021-12" db="EMBL/GenBank/DDBJ databases">
        <authorList>
            <person name="Rodrigo-Torres L."/>
            <person name="Arahal R. D."/>
            <person name="Lucena T."/>
        </authorList>
    </citation>
    <scope>NUCLEOTIDE SEQUENCE</scope>
    <source>
        <strain evidence="10">CECT 8267</strain>
    </source>
</reference>
<keyword evidence="4 8" id="KW-0812">Transmembrane</keyword>
<organism evidence="10 11">
    <name type="scientific">Sinobacterium norvegicum</name>
    <dbReference type="NCBI Taxonomy" id="1641715"/>
    <lineage>
        <taxon>Bacteria</taxon>
        <taxon>Pseudomonadati</taxon>
        <taxon>Pseudomonadota</taxon>
        <taxon>Gammaproteobacteria</taxon>
        <taxon>Cellvibrionales</taxon>
        <taxon>Spongiibacteraceae</taxon>
        <taxon>Sinobacterium</taxon>
    </lineage>
</organism>
<feature type="transmembrane region" description="Helical" evidence="8">
    <location>
        <begin position="12"/>
        <end position="29"/>
    </location>
</feature>
<keyword evidence="6 8" id="KW-0472">Membrane</keyword>
<feature type="compositionally biased region" description="Polar residues" evidence="7">
    <location>
        <begin position="745"/>
        <end position="755"/>
    </location>
</feature>
<accession>A0ABN8EI73</accession>
<dbReference type="CDD" id="cd17477">
    <property type="entry name" value="MFS_YcaD_like"/>
    <property type="match status" value="1"/>
</dbReference>
<evidence type="ECO:0000256" key="4">
    <source>
        <dbReference type="ARBA" id="ARBA00022692"/>
    </source>
</evidence>
<evidence type="ECO:0000256" key="5">
    <source>
        <dbReference type="ARBA" id="ARBA00022989"/>
    </source>
</evidence>
<dbReference type="RefSeq" id="WP_237444765.1">
    <property type="nucleotide sequence ID" value="NZ_CAKLPX010000002.1"/>
</dbReference>
<name>A0ABN8EI73_9GAMM</name>
<keyword evidence="5 8" id="KW-1133">Transmembrane helix</keyword>
<feature type="transmembrane region" description="Helical" evidence="8">
    <location>
        <begin position="323"/>
        <end position="345"/>
    </location>
</feature>
<keyword evidence="2" id="KW-0813">Transport</keyword>
<sequence>MHKHLLSASSLLISAFIFMLANGLINLLLPVRLQINQFDTGTIGLVLSLYCVGLLFGGLYSKVLIRRVGHIRLFAISGAIAAFGILACSLLTNAWLWGLMRIFAGFCNACIFTAIESWLSAGSTSENRGRILASYQVVILSASFLGQFAINLGDPATDLLFIISAMLLCLSVVPILMSRQAGPKVSSQKTMSFISMAKLSPLGFTGCFFAGMMYFAMFNMLPIFASSNGLSGYGVSMIMAGAVLGAFLLQLPVGFLADRFDRRTVMTLLLVFSSGLVLSVPRLVALDQFWFAVGINSVVCGLLSCFYPLSIAEAYDKLRQEQINAAMGTLLVAYATGGIIGPIAMSQGMSLFGSTTLFYGIAGSQLVLAFIVLVRIGQRQALPSDQQESFVMQSGVVPSASTLDPRTKFIQAKFPLSKEAHAARSLAKSDPSAAVRMACALAKKKPKYSYEIAGALATVEEIDVCRLAEALSETVPWNKPKIFEAILEAREEKAYEVISLFAQLYLSDLADFSYLISAEIPQLRGVLARVAFETLPENTDEIAEFFAQELSDDIETARPADAASGEHEQRAVDLVAKVSENSPEKAIDVAVKIVETVPDAAVAVAEGMASTIAENYINDEPDNETADQDLQGESNQGDSEQPQPAAIIMASKNADQADAFEQAEKDKQRQEYTEAISEAISERVNESAVNIVQRLSEAAPENSIDIAVAVVENVPEASTQVAEAVMSEQAETEKNNNTTSTEDTQPSITPTINDNDSSDKSAEPGVDKEEEDNSATLELISRLSEAAPDQANDMVEAVIASVGDDNPELIEEINEQVSSHQIEDTVEKFSNN</sequence>
<dbReference type="SUPFAM" id="SSF103473">
    <property type="entry name" value="MFS general substrate transporter"/>
    <property type="match status" value="1"/>
</dbReference>
<dbReference type="InterPro" id="IPR047200">
    <property type="entry name" value="MFS_YcaD-like"/>
</dbReference>
<feature type="transmembrane region" description="Helical" evidence="8">
    <location>
        <begin position="73"/>
        <end position="96"/>
    </location>
</feature>
<evidence type="ECO:0000256" key="8">
    <source>
        <dbReference type="SAM" id="Phobius"/>
    </source>
</evidence>
<feature type="transmembrane region" description="Helical" evidence="8">
    <location>
        <begin position="159"/>
        <end position="178"/>
    </location>
</feature>
<feature type="transmembrane region" description="Helical" evidence="8">
    <location>
        <begin position="233"/>
        <end position="257"/>
    </location>
</feature>
<feature type="transmembrane region" description="Helical" evidence="8">
    <location>
        <begin position="289"/>
        <end position="311"/>
    </location>
</feature>
<protein>
    <submittedName>
        <fullName evidence="10">MFS-type transporter YcaD</fullName>
    </submittedName>
</protein>
<evidence type="ECO:0000256" key="7">
    <source>
        <dbReference type="SAM" id="MobiDB-lite"/>
    </source>
</evidence>